<keyword evidence="1" id="KW-1133">Transmembrane helix</keyword>
<keyword evidence="1" id="KW-0472">Membrane</keyword>
<sequence length="169" mass="17493">MLLSIITYLVLSFFMLVGLVLTPLGLPGNWLILACGAAYGLLTGWSKFGWGFIAVLAAAALTGEIIEFLAAAIGARRYGSSRGGELAALAGSIVGAIIGAGFGFIVGSILGAFAGAFLAVFFYEYWRLNDLRLSARAGIGALMGKTAAVVLKEIIGVIMAGSVVYFFIA</sequence>
<dbReference type="InterPro" id="IPR007403">
    <property type="entry name" value="DUF456"/>
</dbReference>
<keyword evidence="1" id="KW-0812">Transmembrane</keyword>
<evidence type="ECO:0000313" key="2">
    <source>
        <dbReference type="EMBL" id="RJP16131.1"/>
    </source>
</evidence>
<dbReference type="PANTHER" id="PTHR39165">
    <property type="entry name" value="IG HYPOTHETICAL 17883"/>
    <property type="match status" value="1"/>
</dbReference>
<proteinExistence type="predicted"/>
<evidence type="ECO:0000313" key="3">
    <source>
        <dbReference type="Proteomes" id="UP000265882"/>
    </source>
</evidence>
<feature type="transmembrane region" description="Helical" evidence="1">
    <location>
        <begin position="52"/>
        <end position="74"/>
    </location>
</feature>
<gene>
    <name evidence="2" type="ORF">C4520_19150</name>
</gene>
<evidence type="ECO:0000256" key="1">
    <source>
        <dbReference type="SAM" id="Phobius"/>
    </source>
</evidence>
<organism evidence="2 3">
    <name type="scientific">Abyssobacteria bacterium (strain SURF_5)</name>
    <dbReference type="NCBI Taxonomy" id="2093360"/>
    <lineage>
        <taxon>Bacteria</taxon>
        <taxon>Pseudomonadati</taxon>
        <taxon>Candidatus Hydrogenedentota</taxon>
        <taxon>Candidatus Abyssobacteria</taxon>
    </lineage>
</organism>
<dbReference type="Proteomes" id="UP000265882">
    <property type="component" value="Unassembled WGS sequence"/>
</dbReference>
<accession>A0A3A4NLS3</accession>
<reference evidence="2 3" key="1">
    <citation type="journal article" date="2017" name="ISME J.">
        <title>Energy and carbon metabolisms in a deep terrestrial subsurface fluid microbial community.</title>
        <authorList>
            <person name="Momper L."/>
            <person name="Jungbluth S.P."/>
            <person name="Lee M.D."/>
            <person name="Amend J.P."/>
        </authorList>
    </citation>
    <scope>NUCLEOTIDE SEQUENCE [LARGE SCALE GENOMIC DNA]</scope>
    <source>
        <strain evidence="2">SURF_5</strain>
    </source>
</reference>
<dbReference type="PANTHER" id="PTHR39165:SF1">
    <property type="entry name" value="DUF456 DOMAIN-CONTAINING PROTEIN"/>
    <property type="match status" value="1"/>
</dbReference>
<dbReference type="Pfam" id="PF04306">
    <property type="entry name" value="DUF456"/>
    <property type="match status" value="1"/>
</dbReference>
<dbReference type="AlphaFoldDB" id="A0A3A4NLS3"/>
<protein>
    <submittedName>
        <fullName evidence="2">DUF456 domain-containing protein</fullName>
    </submittedName>
</protein>
<feature type="transmembrane region" description="Helical" evidence="1">
    <location>
        <begin position="86"/>
        <end position="103"/>
    </location>
</feature>
<feature type="transmembrane region" description="Helical" evidence="1">
    <location>
        <begin position="6"/>
        <end position="22"/>
    </location>
</feature>
<comment type="caution">
    <text evidence="2">The sequence shown here is derived from an EMBL/GenBank/DDBJ whole genome shotgun (WGS) entry which is preliminary data.</text>
</comment>
<dbReference type="EMBL" id="QZKU01000128">
    <property type="protein sequence ID" value="RJP16131.1"/>
    <property type="molecule type" value="Genomic_DNA"/>
</dbReference>
<feature type="transmembrane region" description="Helical" evidence="1">
    <location>
        <begin position="109"/>
        <end position="126"/>
    </location>
</feature>
<name>A0A3A4NLS3_ABYX5</name>
<feature type="transmembrane region" description="Helical" evidence="1">
    <location>
        <begin position="147"/>
        <end position="168"/>
    </location>
</feature>